<dbReference type="InterPro" id="IPR008271">
    <property type="entry name" value="Ser/Thr_kinase_AS"/>
</dbReference>
<dbReference type="InterPro" id="IPR050205">
    <property type="entry name" value="CDPK_Ser/Thr_kinases"/>
</dbReference>
<keyword evidence="4 9" id="KW-0547">Nucleotide-binding</keyword>
<organism evidence="13 14">
    <name type="scientific">Seminavis robusta</name>
    <dbReference type="NCBI Taxonomy" id="568900"/>
    <lineage>
        <taxon>Eukaryota</taxon>
        <taxon>Sar</taxon>
        <taxon>Stramenopiles</taxon>
        <taxon>Ochrophyta</taxon>
        <taxon>Bacillariophyta</taxon>
        <taxon>Bacillariophyceae</taxon>
        <taxon>Bacillariophycidae</taxon>
        <taxon>Naviculales</taxon>
        <taxon>Naviculaceae</taxon>
        <taxon>Seminavis</taxon>
    </lineage>
</organism>
<dbReference type="SMART" id="SM00054">
    <property type="entry name" value="EFh"/>
    <property type="match status" value="4"/>
</dbReference>
<dbReference type="PROSITE" id="PS00108">
    <property type="entry name" value="PROTEIN_KINASE_ST"/>
    <property type="match status" value="1"/>
</dbReference>
<evidence type="ECO:0000256" key="2">
    <source>
        <dbReference type="ARBA" id="ARBA00022527"/>
    </source>
</evidence>
<evidence type="ECO:0000256" key="9">
    <source>
        <dbReference type="PROSITE-ProRule" id="PRU10141"/>
    </source>
</evidence>
<keyword evidence="3" id="KW-0808">Transferase</keyword>
<keyword evidence="14" id="KW-1185">Reference proteome</keyword>
<dbReference type="PROSITE" id="PS50222">
    <property type="entry name" value="EF_HAND_2"/>
    <property type="match status" value="3"/>
</dbReference>
<evidence type="ECO:0000259" key="12">
    <source>
        <dbReference type="PROSITE" id="PS50222"/>
    </source>
</evidence>
<evidence type="ECO:0000313" key="14">
    <source>
        <dbReference type="Proteomes" id="UP001153069"/>
    </source>
</evidence>
<dbReference type="FunFam" id="1.10.238.10:FF:000001">
    <property type="entry name" value="Calmodulin 1"/>
    <property type="match status" value="1"/>
</dbReference>
<evidence type="ECO:0000256" key="1">
    <source>
        <dbReference type="ARBA" id="ARBA00001946"/>
    </source>
</evidence>
<feature type="domain" description="EF-hand" evidence="12">
    <location>
        <begin position="454"/>
        <end position="489"/>
    </location>
</feature>
<dbReference type="InterPro" id="IPR011992">
    <property type="entry name" value="EF-hand-dom_pair"/>
</dbReference>
<dbReference type="Proteomes" id="UP001153069">
    <property type="component" value="Unassembled WGS sequence"/>
</dbReference>
<feature type="compositionally biased region" description="Polar residues" evidence="10">
    <location>
        <begin position="26"/>
        <end position="45"/>
    </location>
</feature>
<dbReference type="Gene3D" id="1.10.510.10">
    <property type="entry name" value="Transferase(Phosphotransferase) domain 1"/>
    <property type="match status" value="1"/>
</dbReference>
<dbReference type="GO" id="GO:0004674">
    <property type="term" value="F:protein serine/threonine kinase activity"/>
    <property type="evidence" value="ECO:0007669"/>
    <property type="project" value="UniProtKB-KW"/>
</dbReference>
<dbReference type="Gene3D" id="3.30.200.20">
    <property type="entry name" value="Phosphorylase Kinase, domain 1"/>
    <property type="match status" value="1"/>
</dbReference>
<gene>
    <name evidence="13" type="ORF">SEMRO_1612_G285990.1</name>
</gene>
<dbReference type="InterPro" id="IPR002048">
    <property type="entry name" value="EF_hand_dom"/>
</dbReference>
<feature type="domain" description="Protein kinase" evidence="11">
    <location>
        <begin position="63"/>
        <end position="407"/>
    </location>
</feature>
<evidence type="ECO:0000256" key="7">
    <source>
        <dbReference type="ARBA" id="ARBA00022840"/>
    </source>
</evidence>
<keyword evidence="5 13" id="KW-0418">Kinase</keyword>
<dbReference type="GO" id="GO:0005524">
    <property type="term" value="F:ATP binding"/>
    <property type="evidence" value="ECO:0007669"/>
    <property type="project" value="UniProtKB-UniRule"/>
</dbReference>
<sequence>MTTQSGVSFSDTSVTHSDRSVDPNAVISQTKKASPNNSTSFRSSVLRSNLTRDHKNRDPLFYYEVQKVLGVGSMGSVVKVRKRDEVVGGSARKSLQGTFRREKLMQDCVNVPVVGWIAKHCLWNPLGNHEQQLNNSSSTSSVRNLLSLGSKSSPFKPVGGSNESGDSLETPKKEKYEMNYAMKSIHLSRVTDQTFVEELRNEVSVLKALDHPHIVRCIETFEHRHQIFIIMESCSGGDLYSRDPYTEDEAARIISSILSAISYMHQRQIIHRDLKYENVLFVNDSAQAEIKLIDFGLSKRYGKDEELMEGVGTIYTMAPEVLKGNYTEAADLWSVGVLAYMLLSSQMPFFGKKRRHIVELIMNCRYNFKGRRWKRVSKQAKAFVEDLLVLDCDDRATADCAYRSTWLNRRQMETVRNPHEEENEKAQQSLLKYAGYSKLKKVAMMVVAHKSNTEEIGILRKIFSKYDTNKSGDITYQEFVDALSSSGYTEEQLKPIFEAVDIDGSGHIRYTEFLAATLELHGAIREELLAEAFDRLDCDDSGYISAANLKEILGDGFESNEIDDIIKEATGGKHDKISYSEFLKLWEEKKENEREQMIQELTDMEAENKSVSSLDFEDEAEARAEFLGKKISSSAKLVMSETPSRVGSGGSKHVGFEEGVVLIPTQEADI</sequence>
<dbReference type="InterPro" id="IPR000719">
    <property type="entry name" value="Prot_kinase_dom"/>
</dbReference>
<dbReference type="InterPro" id="IPR011009">
    <property type="entry name" value="Kinase-like_dom_sf"/>
</dbReference>
<dbReference type="PROSITE" id="PS50011">
    <property type="entry name" value="PROTEIN_KINASE_DOM"/>
    <property type="match status" value="1"/>
</dbReference>
<dbReference type="Pfam" id="PF13499">
    <property type="entry name" value="EF-hand_7"/>
    <property type="match status" value="2"/>
</dbReference>
<dbReference type="CDD" id="cd00051">
    <property type="entry name" value="EFh"/>
    <property type="match status" value="2"/>
</dbReference>
<dbReference type="GO" id="GO:0005509">
    <property type="term" value="F:calcium ion binding"/>
    <property type="evidence" value="ECO:0007669"/>
    <property type="project" value="InterPro"/>
</dbReference>
<dbReference type="SMART" id="SM00220">
    <property type="entry name" value="S_TKc"/>
    <property type="match status" value="1"/>
</dbReference>
<evidence type="ECO:0000256" key="8">
    <source>
        <dbReference type="ARBA" id="ARBA00024334"/>
    </source>
</evidence>
<dbReference type="Gene3D" id="1.10.238.10">
    <property type="entry name" value="EF-hand"/>
    <property type="match status" value="2"/>
</dbReference>
<evidence type="ECO:0000256" key="5">
    <source>
        <dbReference type="ARBA" id="ARBA00022777"/>
    </source>
</evidence>
<comment type="similarity">
    <text evidence="8">Belongs to the protein kinase superfamily. Ser/Thr protein kinase family. CDPK subfamily.</text>
</comment>
<accession>A0A9N8HT49</accession>
<keyword evidence="6" id="KW-0106">Calcium</keyword>
<feature type="region of interest" description="Disordered" evidence="10">
    <location>
        <begin position="1"/>
        <end position="45"/>
    </location>
</feature>
<feature type="compositionally biased region" description="Polar residues" evidence="10">
    <location>
        <begin position="1"/>
        <end position="15"/>
    </location>
</feature>
<name>A0A9N8HT49_9STRA</name>
<dbReference type="PANTHER" id="PTHR24349">
    <property type="entry name" value="SERINE/THREONINE-PROTEIN KINASE"/>
    <property type="match status" value="1"/>
</dbReference>
<evidence type="ECO:0000256" key="4">
    <source>
        <dbReference type="ARBA" id="ARBA00022741"/>
    </source>
</evidence>
<dbReference type="PROSITE" id="PS00107">
    <property type="entry name" value="PROTEIN_KINASE_ATP"/>
    <property type="match status" value="1"/>
</dbReference>
<feature type="domain" description="EF-hand" evidence="12">
    <location>
        <begin position="524"/>
        <end position="559"/>
    </location>
</feature>
<dbReference type="SUPFAM" id="SSF47473">
    <property type="entry name" value="EF-hand"/>
    <property type="match status" value="1"/>
</dbReference>
<evidence type="ECO:0000313" key="13">
    <source>
        <dbReference type="EMBL" id="CAB9524981.1"/>
    </source>
</evidence>
<reference evidence="13" key="1">
    <citation type="submission" date="2020-06" db="EMBL/GenBank/DDBJ databases">
        <authorList>
            <consortium name="Plant Systems Biology data submission"/>
        </authorList>
    </citation>
    <scope>NUCLEOTIDE SEQUENCE</scope>
    <source>
        <strain evidence="13">D6</strain>
    </source>
</reference>
<dbReference type="EMBL" id="CAICTM010001610">
    <property type="protein sequence ID" value="CAB9524981.1"/>
    <property type="molecule type" value="Genomic_DNA"/>
</dbReference>
<dbReference type="SUPFAM" id="SSF56112">
    <property type="entry name" value="Protein kinase-like (PK-like)"/>
    <property type="match status" value="1"/>
</dbReference>
<dbReference type="InterPro" id="IPR017441">
    <property type="entry name" value="Protein_kinase_ATP_BS"/>
</dbReference>
<proteinExistence type="inferred from homology"/>
<dbReference type="AlphaFoldDB" id="A0A9N8HT49"/>
<dbReference type="InterPro" id="IPR018247">
    <property type="entry name" value="EF_Hand_1_Ca_BS"/>
</dbReference>
<comment type="caution">
    <text evidence="13">The sequence shown here is derived from an EMBL/GenBank/DDBJ whole genome shotgun (WGS) entry which is preliminary data.</text>
</comment>
<dbReference type="OrthoDB" id="40902at2759"/>
<dbReference type="PROSITE" id="PS00018">
    <property type="entry name" value="EF_HAND_1"/>
    <property type="match status" value="1"/>
</dbReference>
<comment type="cofactor">
    <cofactor evidence="1">
        <name>Mg(2+)</name>
        <dbReference type="ChEBI" id="CHEBI:18420"/>
    </cofactor>
</comment>
<protein>
    <submittedName>
        <fullName evidence="13">MAP kinase-activated protein kinase 2</fullName>
    </submittedName>
</protein>
<feature type="binding site" evidence="9">
    <location>
        <position position="93"/>
    </location>
    <ligand>
        <name>ATP</name>
        <dbReference type="ChEBI" id="CHEBI:30616"/>
    </ligand>
</feature>
<evidence type="ECO:0000256" key="6">
    <source>
        <dbReference type="ARBA" id="ARBA00022837"/>
    </source>
</evidence>
<evidence type="ECO:0000256" key="3">
    <source>
        <dbReference type="ARBA" id="ARBA00022679"/>
    </source>
</evidence>
<feature type="domain" description="EF-hand" evidence="12">
    <location>
        <begin position="490"/>
        <end position="523"/>
    </location>
</feature>
<dbReference type="Pfam" id="PF00069">
    <property type="entry name" value="Pkinase"/>
    <property type="match status" value="1"/>
</dbReference>
<evidence type="ECO:0000259" key="11">
    <source>
        <dbReference type="PROSITE" id="PS50011"/>
    </source>
</evidence>
<keyword evidence="2" id="KW-0723">Serine/threonine-protein kinase</keyword>
<keyword evidence="7 9" id="KW-0067">ATP-binding</keyword>
<evidence type="ECO:0000256" key="10">
    <source>
        <dbReference type="SAM" id="MobiDB-lite"/>
    </source>
</evidence>